<dbReference type="SUPFAM" id="SSF50486">
    <property type="entry name" value="FMT C-terminal domain-like"/>
    <property type="match status" value="1"/>
</dbReference>
<keyword evidence="2 5" id="KW-0227">DNA damage</keyword>
<proteinExistence type="inferred from homology"/>
<keyword evidence="7" id="KW-1185">Reference proteome</keyword>
<keyword evidence="3 5" id="KW-0378">Hydrolase</keyword>
<evidence type="ECO:0000256" key="4">
    <source>
        <dbReference type="ARBA" id="ARBA00023204"/>
    </source>
</evidence>
<evidence type="ECO:0000256" key="1">
    <source>
        <dbReference type="ARBA" id="ARBA00009232"/>
    </source>
</evidence>
<dbReference type="RefSeq" id="WP_377459832.1">
    <property type="nucleotide sequence ID" value="NZ_JBHLUB010000031.1"/>
</dbReference>
<accession>A0ABV6PCK1</accession>
<dbReference type="CDD" id="cd00540">
    <property type="entry name" value="AAG"/>
    <property type="match status" value="1"/>
</dbReference>
<dbReference type="PANTHER" id="PTHR10429">
    <property type="entry name" value="DNA-3-METHYLADENINE GLYCOSYLASE"/>
    <property type="match status" value="1"/>
</dbReference>
<dbReference type="InterPro" id="IPR036995">
    <property type="entry name" value="MPG_sf"/>
</dbReference>
<keyword evidence="4 5" id="KW-0234">DNA repair</keyword>
<dbReference type="GO" id="GO:0016798">
    <property type="term" value="F:hydrolase activity, acting on glycosyl bonds"/>
    <property type="evidence" value="ECO:0007669"/>
    <property type="project" value="UniProtKB-KW"/>
</dbReference>
<evidence type="ECO:0000256" key="2">
    <source>
        <dbReference type="ARBA" id="ARBA00022763"/>
    </source>
</evidence>
<gene>
    <name evidence="6" type="ORF">ACFFFR_09310</name>
</gene>
<organism evidence="6 7">
    <name type="scientific">Micrococcoides hystricis</name>
    <dbReference type="NCBI Taxonomy" id="1572761"/>
    <lineage>
        <taxon>Bacteria</taxon>
        <taxon>Bacillati</taxon>
        <taxon>Actinomycetota</taxon>
        <taxon>Actinomycetes</taxon>
        <taxon>Micrococcales</taxon>
        <taxon>Micrococcaceae</taxon>
        <taxon>Micrococcoides</taxon>
    </lineage>
</organism>
<dbReference type="HAMAP" id="MF_00527">
    <property type="entry name" value="3MGH"/>
    <property type="match status" value="1"/>
</dbReference>
<dbReference type="EC" id="3.2.2.-" evidence="5"/>
<evidence type="ECO:0000256" key="5">
    <source>
        <dbReference type="HAMAP-Rule" id="MF_00527"/>
    </source>
</evidence>
<keyword evidence="6" id="KW-0326">Glycosidase</keyword>
<evidence type="ECO:0000256" key="3">
    <source>
        <dbReference type="ARBA" id="ARBA00022801"/>
    </source>
</evidence>
<dbReference type="Proteomes" id="UP001589862">
    <property type="component" value="Unassembled WGS sequence"/>
</dbReference>
<dbReference type="NCBIfam" id="TIGR00567">
    <property type="entry name" value="3mg"/>
    <property type="match status" value="1"/>
</dbReference>
<dbReference type="EMBL" id="JBHLUB010000031">
    <property type="protein sequence ID" value="MFC0582573.1"/>
    <property type="molecule type" value="Genomic_DNA"/>
</dbReference>
<comment type="caution">
    <text evidence="6">The sequence shown here is derived from an EMBL/GenBank/DDBJ whole genome shotgun (WGS) entry which is preliminary data.</text>
</comment>
<dbReference type="NCBIfam" id="NF002003">
    <property type="entry name" value="PRK00802.1-3"/>
    <property type="match status" value="1"/>
</dbReference>
<dbReference type="PANTHER" id="PTHR10429:SF0">
    <property type="entry name" value="DNA-3-METHYLADENINE GLYCOSYLASE"/>
    <property type="match status" value="1"/>
</dbReference>
<evidence type="ECO:0000313" key="7">
    <source>
        <dbReference type="Proteomes" id="UP001589862"/>
    </source>
</evidence>
<name>A0ABV6PCK1_9MICC</name>
<sequence length="208" mass="22517">MSVTNQALEEFLSRSPLQVGPELLGARLSRQSEDGLVTVRLTEVEAYCGQQDPGSHAFRGPTRRTEPMFGPPGRLYVYFSYGMHWCTNLVAHEPGVAGALLLRAGEVVEGHELVLARRRKEVWNEKIASGPANLAQALGLDGASTGLDLASAGMHLELPAHAEEYLASGRVGVSGAGGDPVAYPWRYYLPHRSVSAYRPGKNVPNLNR</sequence>
<evidence type="ECO:0000313" key="6">
    <source>
        <dbReference type="EMBL" id="MFC0582573.1"/>
    </source>
</evidence>
<dbReference type="Pfam" id="PF02245">
    <property type="entry name" value="Pur_DNA_glyco"/>
    <property type="match status" value="1"/>
</dbReference>
<reference evidence="6 7" key="1">
    <citation type="submission" date="2024-09" db="EMBL/GenBank/DDBJ databases">
        <authorList>
            <person name="Sun Q."/>
            <person name="Mori K."/>
        </authorList>
    </citation>
    <scope>NUCLEOTIDE SEQUENCE [LARGE SCALE GENOMIC DNA]</scope>
    <source>
        <strain evidence="6 7">NCAIM B.02604</strain>
    </source>
</reference>
<protein>
    <recommendedName>
        <fullName evidence="5">Putative 3-methyladenine DNA glycosylase</fullName>
        <ecNumber evidence="5">3.2.2.-</ecNumber>
    </recommendedName>
</protein>
<dbReference type="Gene3D" id="3.10.300.10">
    <property type="entry name" value="Methylpurine-DNA glycosylase (MPG)"/>
    <property type="match status" value="1"/>
</dbReference>
<dbReference type="InterPro" id="IPR011034">
    <property type="entry name" value="Formyl_transferase-like_C_sf"/>
</dbReference>
<dbReference type="InterPro" id="IPR003180">
    <property type="entry name" value="MPG"/>
</dbReference>
<comment type="similarity">
    <text evidence="1 5">Belongs to the DNA glycosylase MPG family.</text>
</comment>